<evidence type="ECO:0000259" key="1">
    <source>
        <dbReference type="Pfam" id="PF03407"/>
    </source>
</evidence>
<dbReference type="AlphaFoldDB" id="A0A1D8GH80"/>
<evidence type="ECO:0000313" key="2">
    <source>
        <dbReference type="EMBL" id="AOT70265.1"/>
    </source>
</evidence>
<dbReference type="KEGG" id="gfe:Gferi_12060"/>
<dbReference type="InterPro" id="IPR005069">
    <property type="entry name" value="Nucl-diP-sugar_transferase"/>
</dbReference>
<dbReference type="Proteomes" id="UP000095743">
    <property type="component" value="Chromosome"/>
</dbReference>
<dbReference type="Gene3D" id="3.90.550.10">
    <property type="entry name" value="Spore Coat Polysaccharide Biosynthesis Protein SpsA, Chain A"/>
    <property type="match status" value="1"/>
</dbReference>
<organism evidence="2 3">
    <name type="scientific">Geosporobacter ferrireducens</name>
    <dbReference type="NCBI Taxonomy" id="1424294"/>
    <lineage>
        <taxon>Bacteria</taxon>
        <taxon>Bacillati</taxon>
        <taxon>Bacillota</taxon>
        <taxon>Clostridia</taxon>
        <taxon>Peptostreptococcales</taxon>
        <taxon>Thermotaleaceae</taxon>
        <taxon>Geosporobacter</taxon>
    </lineage>
</organism>
<dbReference type="RefSeq" id="WP_069976824.1">
    <property type="nucleotide sequence ID" value="NZ_CP017269.1"/>
</dbReference>
<gene>
    <name evidence="2" type="ORF">Gferi_12060</name>
</gene>
<evidence type="ECO:0000313" key="3">
    <source>
        <dbReference type="Proteomes" id="UP000095743"/>
    </source>
</evidence>
<dbReference type="SUPFAM" id="SSF53448">
    <property type="entry name" value="Nucleotide-diphospho-sugar transferases"/>
    <property type="match status" value="1"/>
</dbReference>
<dbReference type="InterPro" id="IPR029044">
    <property type="entry name" value="Nucleotide-diphossugar_trans"/>
</dbReference>
<reference evidence="2 3" key="1">
    <citation type="submission" date="2016-09" db="EMBL/GenBank/DDBJ databases">
        <title>Genomic analysis reveals versatility of anaerobic energy metabolism of Geosporobacter ferrireducens IRF9 of phylum Firmicutes.</title>
        <authorList>
            <person name="Kim S.-J."/>
        </authorList>
    </citation>
    <scope>NUCLEOTIDE SEQUENCE [LARGE SCALE GENOMIC DNA]</scope>
    <source>
        <strain evidence="2 3">IRF9</strain>
    </source>
</reference>
<dbReference type="Pfam" id="PF03407">
    <property type="entry name" value="Nucleotid_trans"/>
    <property type="match status" value="1"/>
</dbReference>
<protein>
    <recommendedName>
        <fullName evidence="1">Nucleotide-diphospho-sugar transferase domain-containing protein</fullName>
    </recommendedName>
</protein>
<dbReference type="OrthoDB" id="186344at2"/>
<sequence length="303" mass="35984">MKNAFCTILSRYKLYQGIALYQSLLYNTKDFKIYILCMDDDVYAICNQLNLYNAILVHVKDLENSSLTLMKNERALNEYCWTLKPIFIKYLLEQRNLGEHLTYTDADMCFFNDPAPIYEKNTEYTVMLSPHDFSKGSREIELICGKYNSGFIVFRNNKSSKKVLTWWQHKCMEWCYDRVDGGNFGDQKYLDLMPRSFEKIFRINTPGVNIAPWNEQKYNFRRRDGKVYINNHKLICYHFSGLRIIDKGKFALILGNKKVDELIYLPYIHILKDVIEKIEKIAPDFNGFYIEDKYRDSAVYFNI</sequence>
<name>A0A1D8GH80_9FIRM</name>
<feature type="domain" description="Nucleotide-diphospho-sugar transferase" evidence="1">
    <location>
        <begin position="33"/>
        <end position="173"/>
    </location>
</feature>
<proteinExistence type="predicted"/>
<accession>A0A1D8GH80</accession>
<dbReference type="STRING" id="1424294.Gferi_12060"/>
<dbReference type="EMBL" id="CP017269">
    <property type="protein sequence ID" value="AOT70265.1"/>
    <property type="molecule type" value="Genomic_DNA"/>
</dbReference>
<keyword evidence="3" id="KW-1185">Reference proteome</keyword>